<evidence type="ECO:0000313" key="3">
    <source>
        <dbReference type="Proteomes" id="UP001235094"/>
    </source>
</evidence>
<comment type="caution">
    <text evidence="2">The sequence shown here is derived from an EMBL/GenBank/DDBJ whole genome shotgun (WGS) entry which is preliminary data.</text>
</comment>
<keyword evidence="3" id="KW-1185">Reference proteome</keyword>
<evidence type="ECO:0000313" key="2">
    <source>
        <dbReference type="EMBL" id="MDQ0510860.1"/>
    </source>
</evidence>
<keyword evidence="1" id="KW-1133">Transmembrane helix</keyword>
<evidence type="ECO:0008006" key="4">
    <source>
        <dbReference type="Google" id="ProtNLM"/>
    </source>
</evidence>
<protein>
    <recommendedName>
        <fullName evidence="4">DUF1515 domain-containing protein</fullName>
    </recommendedName>
</protein>
<dbReference type="EMBL" id="JAUSVR010000004">
    <property type="protein sequence ID" value="MDQ0510860.1"/>
    <property type="molecule type" value="Genomic_DNA"/>
</dbReference>
<proteinExistence type="predicted"/>
<reference evidence="2 3" key="1">
    <citation type="submission" date="2023-07" db="EMBL/GenBank/DDBJ databases">
        <title>Genomic Encyclopedia of Type Strains, Phase IV (KMG-IV): sequencing the most valuable type-strain genomes for metagenomic binning, comparative biology and taxonomic classification.</title>
        <authorList>
            <person name="Goeker M."/>
        </authorList>
    </citation>
    <scope>NUCLEOTIDE SEQUENCE [LARGE SCALE GENOMIC DNA]</scope>
    <source>
        <strain evidence="2 3">DSM 15561</strain>
    </source>
</reference>
<feature type="transmembrane region" description="Helical" evidence="1">
    <location>
        <begin position="86"/>
        <end position="104"/>
    </location>
</feature>
<gene>
    <name evidence="2" type="ORF">QOZ99_001748</name>
</gene>
<evidence type="ECO:0000256" key="1">
    <source>
        <dbReference type="SAM" id="Phobius"/>
    </source>
</evidence>
<name>A0ABU0LQ69_9HYPH</name>
<dbReference type="Proteomes" id="UP001235094">
    <property type="component" value="Unassembled WGS sequence"/>
</dbReference>
<keyword evidence="1" id="KW-0812">Transmembrane</keyword>
<dbReference type="RefSeq" id="WP_306889572.1">
    <property type="nucleotide sequence ID" value="NZ_JAUSVR010000004.1"/>
</dbReference>
<keyword evidence="1" id="KW-0472">Membrane</keyword>
<organism evidence="2 3">
    <name type="scientific">Ancylobacter amanitiformis</name>
    <dbReference type="NCBI Taxonomy" id="217069"/>
    <lineage>
        <taxon>Bacteria</taxon>
        <taxon>Pseudomonadati</taxon>
        <taxon>Pseudomonadota</taxon>
        <taxon>Alphaproteobacteria</taxon>
        <taxon>Hyphomicrobiales</taxon>
        <taxon>Xanthobacteraceae</taxon>
        <taxon>Ancylobacter</taxon>
    </lineage>
</organism>
<accession>A0ABU0LQ69</accession>
<sequence>MLLKIMESLGALRADVQNLKDDQVIERQTGADFRREVRVEIATVKQSVSGIEHAIKPVAAAVEQHTKTIDKHALMIAGFSLFQTRLGTIVGLGVTGFGFLYWFVSHYWAESLAFIRSIFTKA</sequence>